<dbReference type="PANTHER" id="PTHR33360:SF2">
    <property type="entry name" value="TRANSPOSASE FOR INSERTION SEQUENCE ELEMENT IS200"/>
    <property type="match status" value="1"/>
</dbReference>
<gene>
    <name evidence="2" type="ORF">A9Q93_12860</name>
</gene>
<accession>A0A1Z8AJB5</accession>
<dbReference type="PANTHER" id="PTHR33360">
    <property type="entry name" value="TRANSPOSASE FOR INSERTION SEQUENCE ELEMENT IS200"/>
    <property type="match status" value="1"/>
</dbReference>
<dbReference type="NCBIfam" id="NF033573">
    <property type="entry name" value="transpos_IS200"/>
    <property type="match status" value="1"/>
</dbReference>
<proteinExistence type="predicted"/>
<dbReference type="SMART" id="SM01321">
    <property type="entry name" value="Y1_Tnp"/>
    <property type="match status" value="1"/>
</dbReference>
<sequence>MSRNNLQLYIHLVFITKHRDFMIMENVELKLHKFLREKMEELEIIPLMINGMPDHLHILLKMPAKITVSYIAQQLKGTSSRFMNELSGNQGIFEWSRGYGAFTVSKKDVTMISNYIKNQKEHHKSGTLNQDFEQV</sequence>
<evidence type="ECO:0000313" key="3">
    <source>
        <dbReference type="Proteomes" id="UP000196102"/>
    </source>
</evidence>
<dbReference type="EMBL" id="MAAX01000196">
    <property type="protein sequence ID" value="OUS10439.1"/>
    <property type="molecule type" value="Genomic_DNA"/>
</dbReference>
<feature type="domain" description="Transposase IS200-like" evidence="1">
    <location>
        <begin position="5"/>
        <end position="119"/>
    </location>
</feature>
<dbReference type="InterPro" id="IPR036515">
    <property type="entry name" value="Transposase_17_sf"/>
</dbReference>
<dbReference type="AlphaFoldDB" id="A0A1Z8AJB5"/>
<dbReference type="Pfam" id="PF01797">
    <property type="entry name" value="Y1_Tnp"/>
    <property type="match status" value="1"/>
</dbReference>
<dbReference type="GO" id="GO:0004803">
    <property type="term" value="F:transposase activity"/>
    <property type="evidence" value="ECO:0007669"/>
    <property type="project" value="InterPro"/>
</dbReference>
<protein>
    <recommendedName>
        <fullName evidence="1">Transposase IS200-like domain-containing protein</fullName>
    </recommendedName>
</protein>
<dbReference type="Proteomes" id="UP000196102">
    <property type="component" value="Unassembled WGS sequence"/>
</dbReference>
<comment type="caution">
    <text evidence="2">The sequence shown here is derived from an EMBL/GenBank/DDBJ whole genome shotgun (WGS) entry which is preliminary data.</text>
</comment>
<dbReference type="GO" id="GO:0003677">
    <property type="term" value="F:DNA binding"/>
    <property type="evidence" value="ECO:0007669"/>
    <property type="project" value="InterPro"/>
</dbReference>
<dbReference type="GO" id="GO:0006313">
    <property type="term" value="P:DNA transposition"/>
    <property type="evidence" value="ECO:0007669"/>
    <property type="project" value="InterPro"/>
</dbReference>
<dbReference type="RefSeq" id="WP_303687855.1">
    <property type="nucleotide sequence ID" value="NZ_CAJXYO010000006.1"/>
</dbReference>
<dbReference type="Gene3D" id="3.30.70.1290">
    <property type="entry name" value="Transposase IS200-like"/>
    <property type="match status" value="1"/>
</dbReference>
<reference evidence="3" key="1">
    <citation type="journal article" date="2017" name="Proc. Natl. Acad. Sci. U.S.A.">
        <title>Simulation of Deepwater Horizon oil plume reveals substrate specialization within a complex community of hydrocarbon-degraders.</title>
        <authorList>
            <person name="Hu P."/>
            <person name="Dubinsky E.A."/>
            <person name="Probst A.J."/>
            <person name="Wang J."/>
            <person name="Sieber C.M.K."/>
            <person name="Tom L.M."/>
            <person name="Gardinali P."/>
            <person name="Banfield J.F."/>
            <person name="Atlas R.M."/>
            <person name="Andersen G.L."/>
        </authorList>
    </citation>
    <scope>NUCLEOTIDE SEQUENCE [LARGE SCALE GENOMIC DNA]</scope>
</reference>
<name>A0A1Z8AJB5_9FLAO</name>
<dbReference type="InterPro" id="IPR002686">
    <property type="entry name" value="Transposase_17"/>
</dbReference>
<organism evidence="2 3">
    <name type="scientific">Nonlabens dokdonensis</name>
    <dbReference type="NCBI Taxonomy" id="328515"/>
    <lineage>
        <taxon>Bacteria</taxon>
        <taxon>Pseudomonadati</taxon>
        <taxon>Bacteroidota</taxon>
        <taxon>Flavobacteriia</taxon>
        <taxon>Flavobacteriales</taxon>
        <taxon>Flavobacteriaceae</taxon>
        <taxon>Nonlabens</taxon>
    </lineage>
</organism>
<dbReference type="SUPFAM" id="SSF143422">
    <property type="entry name" value="Transposase IS200-like"/>
    <property type="match status" value="1"/>
</dbReference>
<evidence type="ECO:0000259" key="1">
    <source>
        <dbReference type="SMART" id="SM01321"/>
    </source>
</evidence>
<evidence type="ECO:0000313" key="2">
    <source>
        <dbReference type="EMBL" id="OUS10439.1"/>
    </source>
</evidence>